<evidence type="ECO:0000313" key="4">
    <source>
        <dbReference type="EMBL" id="SVB29963.1"/>
    </source>
</evidence>
<dbReference type="Gene3D" id="2.40.50.320">
    <property type="entry name" value="Copper binding periplasmic protein CusF"/>
    <property type="match status" value="1"/>
</dbReference>
<name>A0A382CXB0_9ZZZZ</name>
<proteinExistence type="inferred from homology"/>
<organism evidence="4">
    <name type="scientific">marine metagenome</name>
    <dbReference type="NCBI Taxonomy" id="408172"/>
    <lineage>
        <taxon>unclassified sequences</taxon>
        <taxon>metagenomes</taxon>
        <taxon>ecological metagenomes</taxon>
    </lineage>
</organism>
<dbReference type="InterPro" id="IPR013766">
    <property type="entry name" value="Thioredoxin_domain"/>
</dbReference>
<dbReference type="InterPro" id="IPR036249">
    <property type="entry name" value="Thioredoxin-like_sf"/>
</dbReference>
<dbReference type="Gene3D" id="3.40.30.10">
    <property type="entry name" value="Glutaredoxin"/>
    <property type="match status" value="1"/>
</dbReference>
<protein>
    <recommendedName>
        <fullName evidence="3">Thioredoxin domain-containing protein</fullName>
    </recommendedName>
</protein>
<reference evidence="4" key="1">
    <citation type="submission" date="2018-05" db="EMBL/GenBank/DDBJ databases">
        <authorList>
            <person name="Lanie J.A."/>
            <person name="Ng W.-L."/>
            <person name="Kazmierczak K.M."/>
            <person name="Andrzejewski T.M."/>
            <person name="Davidsen T.M."/>
            <person name="Wayne K.J."/>
            <person name="Tettelin H."/>
            <person name="Glass J.I."/>
            <person name="Rusch D."/>
            <person name="Podicherti R."/>
            <person name="Tsui H.-C.T."/>
            <person name="Winkler M.E."/>
        </authorList>
    </citation>
    <scope>NUCLEOTIDE SEQUENCE</scope>
</reference>
<dbReference type="InterPro" id="IPR021647">
    <property type="entry name" value="CusF_Ec"/>
</dbReference>
<dbReference type="PANTHER" id="PTHR12151:SF25">
    <property type="entry name" value="LINALOOL DEHYDRATASE_ISOMERASE DOMAIN-CONTAINING PROTEIN"/>
    <property type="match status" value="1"/>
</dbReference>
<dbReference type="CDD" id="cd02968">
    <property type="entry name" value="SCO"/>
    <property type="match status" value="1"/>
</dbReference>
<dbReference type="AlphaFoldDB" id="A0A382CXB0"/>
<dbReference type="PROSITE" id="PS51352">
    <property type="entry name" value="THIOREDOXIN_2"/>
    <property type="match status" value="1"/>
</dbReference>
<feature type="domain" description="Thioredoxin" evidence="3">
    <location>
        <begin position="144"/>
        <end position="311"/>
    </location>
</feature>
<dbReference type="EMBL" id="UINC01036265">
    <property type="protein sequence ID" value="SVB29963.1"/>
    <property type="molecule type" value="Genomic_DNA"/>
</dbReference>
<dbReference type="SUPFAM" id="SSF52833">
    <property type="entry name" value="Thioredoxin-like"/>
    <property type="match status" value="1"/>
</dbReference>
<comment type="similarity">
    <text evidence="1">Belongs to the SCO1/2 family.</text>
</comment>
<keyword evidence="2" id="KW-0186">Copper</keyword>
<dbReference type="InterPro" id="IPR042230">
    <property type="entry name" value="CusF_sf"/>
</dbReference>
<dbReference type="InterPro" id="IPR003782">
    <property type="entry name" value="SCO1/SenC"/>
</dbReference>
<gene>
    <name evidence="4" type="ORF">METZ01_LOCUS182817</name>
</gene>
<evidence type="ECO:0000259" key="3">
    <source>
        <dbReference type="PROSITE" id="PS51352"/>
    </source>
</evidence>
<evidence type="ECO:0000256" key="2">
    <source>
        <dbReference type="ARBA" id="ARBA00023008"/>
    </source>
</evidence>
<sequence length="323" mass="37602">MVTWYSLKRPFPNTFALLVFTLTIGCNEPSDGLISSSSNSAKNINQTFEVKGIVRKISEKENKIHIEHEEIPNYMVAMTMPFSVRDKNEFELIRVGDEIKFELNITDKESWIEKIDVVLRPKREQLSIKDEPTNSLNLEEIKPLRVGDELPNYSLINQENKKIQLTSFRGRILVFTFMYTRCPIPDFCPRMSQNFREAYNALKDININKDWHFLSISFDPDFDTPEILKNYSKAYSLNSKKWSFATGNTSVIDEMILRFGIILRRQKASITDWDHNLRTVIVDPNGVIQNIYIGNLWTSETLVKDLKRTANNHLNWKLKAEGK</sequence>
<accession>A0A382CXB0</accession>
<dbReference type="Pfam" id="PF02630">
    <property type="entry name" value="SCO1-SenC"/>
    <property type="match status" value="1"/>
</dbReference>
<dbReference type="Pfam" id="PF11604">
    <property type="entry name" value="CusF_Ec"/>
    <property type="match status" value="1"/>
</dbReference>
<dbReference type="PANTHER" id="PTHR12151">
    <property type="entry name" value="ELECTRON TRANSPORT PROTIN SCO1/SENC FAMILY MEMBER"/>
    <property type="match status" value="1"/>
</dbReference>
<evidence type="ECO:0000256" key="1">
    <source>
        <dbReference type="ARBA" id="ARBA00010996"/>
    </source>
</evidence>